<feature type="compositionally biased region" description="Basic and acidic residues" evidence="5">
    <location>
        <begin position="333"/>
        <end position="355"/>
    </location>
</feature>
<dbReference type="GO" id="GO:0061630">
    <property type="term" value="F:ubiquitin protein ligase activity"/>
    <property type="evidence" value="ECO:0007669"/>
    <property type="project" value="TreeGrafter"/>
</dbReference>
<keyword evidence="9" id="KW-1185">Reference proteome</keyword>
<dbReference type="SUPFAM" id="SSF57845">
    <property type="entry name" value="B-box zinc-binding domain"/>
    <property type="match status" value="1"/>
</dbReference>
<dbReference type="Pfam" id="PF13445">
    <property type="entry name" value="zf-RING_UBOX"/>
    <property type="match status" value="1"/>
</dbReference>
<dbReference type="Pfam" id="PF00643">
    <property type="entry name" value="zf-B_box"/>
    <property type="match status" value="1"/>
</dbReference>
<dbReference type="SMART" id="SM00336">
    <property type="entry name" value="BBOX"/>
    <property type="match status" value="2"/>
</dbReference>
<dbReference type="GO" id="GO:0005654">
    <property type="term" value="C:nucleoplasm"/>
    <property type="evidence" value="ECO:0007669"/>
    <property type="project" value="TreeGrafter"/>
</dbReference>
<dbReference type="PANTHER" id="PTHR25462">
    <property type="entry name" value="BONUS, ISOFORM C-RELATED"/>
    <property type="match status" value="1"/>
</dbReference>
<dbReference type="PROSITE" id="PS00518">
    <property type="entry name" value="ZF_RING_1"/>
    <property type="match status" value="1"/>
</dbReference>
<accession>A0A4Z2CJS2</accession>
<dbReference type="SUPFAM" id="SSF57850">
    <property type="entry name" value="RING/U-box"/>
    <property type="match status" value="1"/>
</dbReference>
<comment type="caution">
    <text evidence="8">The sequence shown here is derived from an EMBL/GenBank/DDBJ whole genome shotgun (WGS) entry which is preliminary data.</text>
</comment>
<evidence type="ECO:0000256" key="2">
    <source>
        <dbReference type="ARBA" id="ARBA00022771"/>
    </source>
</evidence>
<feature type="domain" description="B box-type" evidence="7">
    <location>
        <begin position="164"/>
        <end position="205"/>
    </location>
</feature>
<dbReference type="InterPro" id="IPR000315">
    <property type="entry name" value="Znf_B-box"/>
</dbReference>
<sequence>MSQPDRIENEAELERNGPPANPRAVCNACKRLYRDPRILPCLHTFCSECIGQLEPFSMGGPPRGERPVVTVLCPTCDSEVDIPPSGPGALSTDHLALDEVFLETLVADGPLGCDLCGEGGAESRCEVCCVNLCGFCCQAHRRQKRTASHSVRCLKELKSAGRLSRPVLCSLHPGQELRLFCQPCDRPVCLECAATLHRDHHCSPTRDVVHRHGDRIRELVSGHLRPHLGHLKASLQKVEKSQDALQARVDATASEVRGFARGYARCRGGPLPVSAAPPGGTSRPAQVGRTFVEENETVAEGRRCAFAPLQEPAPPAEGAAAAGTGGRPGRRGLRGEAADLRLGRGDPQRQGRDPETSGQPGRGQPQRPPGRPSPPTTAAASALRPVSRRGRWGASRWWGRLFQRRWRSASAPSKEKVGKRAASFTTSTPLKGLFSSVYICGRTSRSRVGPLRGGQKGCLHAC</sequence>
<dbReference type="SMART" id="SM00184">
    <property type="entry name" value="RING"/>
    <property type="match status" value="1"/>
</dbReference>
<feature type="region of interest" description="Disordered" evidence="5">
    <location>
        <begin position="309"/>
        <end position="386"/>
    </location>
</feature>
<dbReference type="InterPro" id="IPR017907">
    <property type="entry name" value="Znf_RING_CS"/>
</dbReference>
<feature type="domain" description="RING-type" evidence="6">
    <location>
        <begin position="26"/>
        <end position="77"/>
    </location>
</feature>
<gene>
    <name evidence="8" type="ORF">fugu_001455</name>
</gene>
<feature type="compositionally biased region" description="Low complexity" evidence="5">
    <location>
        <begin position="356"/>
        <end position="365"/>
    </location>
</feature>
<evidence type="ECO:0000256" key="3">
    <source>
        <dbReference type="ARBA" id="ARBA00022833"/>
    </source>
</evidence>
<evidence type="ECO:0000259" key="6">
    <source>
        <dbReference type="PROSITE" id="PS50089"/>
    </source>
</evidence>
<dbReference type="GO" id="GO:0008270">
    <property type="term" value="F:zinc ion binding"/>
    <property type="evidence" value="ECO:0007669"/>
    <property type="project" value="UniProtKB-KW"/>
</dbReference>
<dbReference type="PROSITE" id="PS50089">
    <property type="entry name" value="ZF_RING_2"/>
    <property type="match status" value="1"/>
</dbReference>
<dbReference type="InterPro" id="IPR013083">
    <property type="entry name" value="Znf_RING/FYVE/PHD"/>
</dbReference>
<dbReference type="PANTHER" id="PTHR25462:SF291">
    <property type="entry name" value="E3 UBIQUITIN-PROTEIN LIGASE TRIM45"/>
    <property type="match status" value="1"/>
</dbReference>
<organism evidence="8 9">
    <name type="scientific">Takifugu bimaculatus</name>
    <dbReference type="NCBI Taxonomy" id="433685"/>
    <lineage>
        <taxon>Eukaryota</taxon>
        <taxon>Metazoa</taxon>
        <taxon>Chordata</taxon>
        <taxon>Craniata</taxon>
        <taxon>Vertebrata</taxon>
        <taxon>Euteleostomi</taxon>
        <taxon>Actinopterygii</taxon>
        <taxon>Neopterygii</taxon>
        <taxon>Teleostei</taxon>
        <taxon>Neoteleostei</taxon>
        <taxon>Acanthomorphata</taxon>
        <taxon>Eupercaria</taxon>
        <taxon>Tetraodontiformes</taxon>
        <taxon>Tetradontoidea</taxon>
        <taxon>Tetraodontidae</taxon>
        <taxon>Takifugu</taxon>
    </lineage>
</organism>
<dbReference type="Gene3D" id="3.30.40.10">
    <property type="entry name" value="Zinc/RING finger domain, C3HC4 (zinc finger)"/>
    <property type="match status" value="1"/>
</dbReference>
<dbReference type="EMBL" id="SWLE01000001">
    <property type="protein sequence ID" value="TNN04426.1"/>
    <property type="molecule type" value="Genomic_DNA"/>
</dbReference>
<dbReference type="CDD" id="cd19785">
    <property type="entry name" value="Bbox2_TRIM45_C-X"/>
    <property type="match status" value="1"/>
</dbReference>
<dbReference type="InterPro" id="IPR047153">
    <property type="entry name" value="TRIM45/56/19-like"/>
</dbReference>
<feature type="region of interest" description="Disordered" evidence="5">
    <location>
        <begin position="267"/>
        <end position="290"/>
    </location>
</feature>
<evidence type="ECO:0000313" key="8">
    <source>
        <dbReference type="EMBL" id="TNN04426.1"/>
    </source>
</evidence>
<keyword evidence="3" id="KW-0862">Zinc</keyword>
<dbReference type="Proteomes" id="UP000516260">
    <property type="component" value="Chromosome 1"/>
</dbReference>
<reference evidence="8 9" key="1">
    <citation type="submission" date="2019-04" db="EMBL/GenBank/DDBJ databases">
        <title>The sequence and de novo assembly of Takifugu bimaculatus genome using PacBio and Hi-C technologies.</title>
        <authorList>
            <person name="Xu P."/>
            <person name="Liu B."/>
            <person name="Zhou Z."/>
        </authorList>
    </citation>
    <scope>NUCLEOTIDE SEQUENCE [LARGE SCALE GENOMIC DNA]</scope>
    <source>
        <strain evidence="8">TB-2018</strain>
        <tissue evidence="8">Muscle</tissue>
    </source>
</reference>
<evidence type="ECO:0008006" key="10">
    <source>
        <dbReference type="Google" id="ProtNLM"/>
    </source>
</evidence>
<evidence type="ECO:0000256" key="4">
    <source>
        <dbReference type="PROSITE-ProRule" id="PRU00024"/>
    </source>
</evidence>
<dbReference type="CDD" id="cd19809">
    <property type="entry name" value="Bbox1_TRIM45_C-X"/>
    <property type="match status" value="1"/>
</dbReference>
<dbReference type="PROSITE" id="PS50119">
    <property type="entry name" value="ZF_BBOX"/>
    <property type="match status" value="1"/>
</dbReference>
<evidence type="ECO:0000256" key="1">
    <source>
        <dbReference type="ARBA" id="ARBA00022723"/>
    </source>
</evidence>
<keyword evidence="1" id="KW-0479">Metal-binding</keyword>
<feature type="compositionally biased region" description="Pro residues" evidence="5">
    <location>
        <begin position="366"/>
        <end position="375"/>
    </location>
</feature>
<proteinExistence type="predicted"/>
<dbReference type="InterPro" id="IPR027370">
    <property type="entry name" value="Znf-RING_euk"/>
</dbReference>
<evidence type="ECO:0000313" key="9">
    <source>
        <dbReference type="Proteomes" id="UP000516260"/>
    </source>
</evidence>
<keyword evidence="2 4" id="KW-0863">Zinc-finger</keyword>
<dbReference type="Gene3D" id="3.30.160.60">
    <property type="entry name" value="Classic Zinc Finger"/>
    <property type="match status" value="1"/>
</dbReference>
<evidence type="ECO:0000256" key="5">
    <source>
        <dbReference type="SAM" id="MobiDB-lite"/>
    </source>
</evidence>
<dbReference type="InterPro" id="IPR001841">
    <property type="entry name" value="Znf_RING"/>
</dbReference>
<dbReference type="AlphaFoldDB" id="A0A4Z2CJS2"/>
<evidence type="ECO:0000259" key="7">
    <source>
        <dbReference type="PROSITE" id="PS50119"/>
    </source>
</evidence>
<protein>
    <recommendedName>
        <fullName evidence="10">RING-type domain-containing protein</fullName>
    </recommendedName>
</protein>
<name>A0A4Z2CJS2_9TELE</name>